<dbReference type="Gene3D" id="2.80.10.50">
    <property type="match status" value="1"/>
</dbReference>
<comment type="caution">
    <text evidence="5">The sequence shown here is derived from an EMBL/GenBank/DDBJ whole genome shotgun (WGS) entry which is preliminary data.</text>
</comment>
<dbReference type="InterPro" id="IPR036300">
    <property type="entry name" value="MIR_dom_sf"/>
</dbReference>
<accession>A0A9W7Y5Q9</accession>
<evidence type="ECO:0000256" key="1">
    <source>
        <dbReference type="ARBA" id="ARBA00022729"/>
    </source>
</evidence>
<dbReference type="SUPFAM" id="SSF82109">
    <property type="entry name" value="MIR domain"/>
    <property type="match status" value="1"/>
</dbReference>
<organism evidence="5 6">
    <name type="scientific">Coemansia biformis</name>
    <dbReference type="NCBI Taxonomy" id="1286918"/>
    <lineage>
        <taxon>Eukaryota</taxon>
        <taxon>Fungi</taxon>
        <taxon>Fungi incertae sedis</taxon>
        <taxon>Zoopagomycota</taxon>
        <taxon>Kickxellomycotina</taxon>
        <taxon>Kickxellomycetes</taxon>
        <taxon>Kickxellales</taxon>
        <taxon>Kickxellaceae</taxon>
        <taxon>Coemansia</taxon>
    </lineage>
</organism>
<dbReference type="AlphaFoldDB" id="A0A9W7Y5Q9"/>
<dbReference type="EMBL" id="JANBOI010000773">
    <property type="protein sequence ID" value="KAJ1728624.1"/>
    <property type="molecule type" value="Genomic_DNA"/>
</dbReference>
<keyword evidence="6" id="KW-1185">Reference proteome</keyword>
<dbReference type="PROSITE" id="PS50919">
    <property type="entry name" value="MIR"/>
    <property type="match status" value="1"/>
</dbReference>
<dbReference type="OrthoDB" id="5588846at2759"/>
<sequence length="180" mass="19246">MRVAPVLAALAALSGSPLCAAALEAGWEYVTAGSTIKLAHAKSGARLTMPQVSYGTGSQQQAITAQADASLTTALWRVEPAAGALRGEPVACGAQVRLVNSDTDHSLHSHAGYKSPISGGQEVSGFDGRDGGDMWVVECDGRADLWRREAPVYFKHRDTKRYLQSLPSKRYRQPIDGHQE</sequence>
<gene>
    <name evidence="5" type="ORF">LPJ61_003933</name>
</gene>
<evidence type="ECO:0000259" key="4">
    <source>
        <dbReference type="PROSITE" id="PS50919"/>
    </source>
</evidence>
<dbReference type="PANTHER" id="PTHR46809">
    <property type="entry name" value="STROMAL CELL-DERIVED FACTOR 2-LIKE PROTEIN"/>
    <property type="match status" value="1"/>
</dbReference>
<dbReference type="CDD" id="cd23279">
    <property type="entry name" value="beta-trefoil_MIR_SDF2-like"/>
    <property type="match status" value="1"/>
</dbReference>
<feature type="domain" description="MIR" evidence="4">
    <location>
        <begin position="27"/>
        <end position="81"/>
    </location>
</feature>
<dbReference type="PANTHER" id="PTHR46809:SF2">
    <property type="entry name" value="GH21273P"/>
    <property type="match status" value="1"/>
</dbReference>
<feature type="non-terminal residue" evidence="5">
    <location>
        <position position="180"/>
    </location>
</feature>
<evidence type="ECO:0000256" key="3">
    <source>
        <dbReference type="SAM" id="SignalP"/>
    </source>
</evidence>
<evidence type="ECO:0000313" key="6">
    <source>
        <dbReference type="Proteomes" id="UP001143981"/>
    </source>
</evidence>
<dbReference type="Proteomes" id="UP001143981">
    <property type="component" value="Unassembled WGS sequence"/>
</dbReference>
<proteinExistence type="predicted"/>
<feature type="chain" id="PRO_5040853503" description="MIR domain-containing protein" evidence="3">
    <location>
        <begin position="22"/>
        <end position="180"/>
    </location>
</feature>
<evidence type="ECO:0000256" key="2">
    <source>
        <dbReference type="ARBA" id="ARBA00022737"/>
    </source>
</evidence>
<name>A0A9W7Y5Q9_9FUNG</name>
<keyword evidence="2" id="KW-0677">Repeat</keyword>
<dbReference type="InterPro" id="IPR016093">
    <property type="entry name" value="MIR_motif"/>
</dbReference>
<dbReference type="SMART" id="SM00472">
    <property type="entry name" value="MIR"/>
    <property type="match status" value="2"/>
</dbReference>
<reference evidence="5" key="1">
    <citation type="submission" date="2022-07" db="EMBL/GenBank/DDBJ databases">
        <title>Phylogenomic reconstructions and comparative analyses of Kickxellomycotina fungi.</title>
        <authorList>
            <person name="Reynolds N.K."/>
            <person name="Stajich J.E."/>
            <person name="Barry K."/>
            <person name="Grigoriev I.V."/>
            <person name="Crous P."/>
            <person name="Smith M.E."/>
        </authorList>
    </citation>
    <scope>NUCLEOTIDE SEQUENCE</scope>
    <source>
        <strain evidence="5">BCRC 34381</strain>
    </source>
</reference>
<dbReference type="Pfam" id="PF02815">
    <property type="entry name" value="MIR"/>
    <property type="match status" value="1"/>
</dbReference>
<feature type="signal peptide" evidence="3">
    <location>
        <begin position="1"/>
        <end position="21"/>
    </location>
</feature>
<protein>
    <recommendedName>
        <fullName evidence="4">MIR domain-containing protein</fullName>
    </recommendedName>
</protein>
<keyword evidence="1 3" id="KW-0732">Signal</keyword>
<evidence type="ECO:0000313" key="5">
    <source>
        <dbReference type="EMBL" id="KAJ1728624.1"/>
    </source>
</evidence>